<keyword evidence="3" id="KW-1185">Reference proteome</keyword>
<reference evidence="2" key="1">
    <citation type="submission" date="2021-01" db="EMBL/GenBank/DDBJ databases">
        <authorList>
            <person name="Eckstrom K.M.E."/>
        </authorList>
    </citation>
    <scope>NUCLEOTIDE SEQUENCE</scope>
    <source>
        <strain evidence="2">UVCC 0001</strain>
    </source>
</reference>
<sequence length="235" mass="25265">MANKGELKAVVFGATGAVGSEVLGQLLASPAWKEVVAIGRREAPVPEAYAQYPAGKLQQKVINMDNMEQEAAEAVRGADSVFCALGTTRKAAGSAEKFRRVDLDYVESAAKLASAAKVPHFSLVSSQGANPNLWAPTWSLTHSLYYAKIKGMAEEAVKACSFPHTTILRPGLLDRRPHARGVEAVMLKVVPSFPVSLVAEVMIDEAERFHRGQDSGAKPSVRVLSGNEIKRWPNA</sequence>
<protein>
    <recommendedName>
        <fullName evidence="1">NAD(P)-binding domain-containing protein</fullName>
    </recommendedName>
</protein>
<dbReference type="InterPro" id="IPR016040">
    <property type="entry name" value="NAD(P)-bd_dom"/>
</dbReference>
<evidence type="ECO:0000259" key="1">
    <source>
        <dbReference type="Pfam" id="PF13460"/>
    </source>
</evidence>
<dbReference type="Proteomes" id="UP001255856">
    <property type="component" value="Unassembled WGS sequence"/>
</dbReference>
<proteinExistence type="predicted"/>
<accession>A0AAD9INN2</accession>
<dbReference type="PANTHER" id="PTHR14097">
    <property type="entry name" value="OXIDOREDUCTASE HTATIP2"/>
    <property type="match status" value="1"/>
</dbReference>
<name>A0AAD9INN2_PROWI</name>
<dbReference type="InterPro" id="IPR036291">
    <property type="entry name" value="NAD(P)-bd_dom_sf"/>
</dbReference>
<dbReference type="AlphaFoldDB" id="A0AAD9INN2"/>
<dbReference type="Gene3D" id="3.40.50.720">
    <property type="entry name" value="NAD(P)-binding Rossmann-like Domain"/>
    <property type="match status" value="1"/>
</dbReference>
<evidence type="ECO:0000313" key="2">
    <source>
        <dbReference type="EMBL" id="KAK2080769.1"/>
    </source>
</evidence>
<organism evidence="2 3">
    <name type="scientific">Prototheca wickerhamii</name>
    <dbReference type="NCBI Taxonomy" id="3111"/>
    <lineage>
        <taxon>Eukaryota</taxon>
        <taxon>Viridiplantae</taxon>
        <taxon>Chlorophyta</taxon>
        <taxon>core chlorophytes</taxon>
        <taxon>Trebouxiophyceae</taxon>
        <taxon>Chlorellales</taxon>
        <taxon>Chlorellaceae</taxon>
        <taxon>Prototheca</taxon>
    </lineage>
</organism>
<dbReference type="SUPFAM" id="SSF51735">
    <property type="entry name" value="NAD(P)-binding Rossmann-fold domains"/>
    <property type="match status" value="1"/>
</dbReference>
<gene>
    <name evidence="2" type="ORF">QBZ16_000623</name>
</gene>
<dbReference type="GO" id="GO:0051170">
    <property type="term" value="P:import into nucleus"/>
    <property type="evidence" value="ECO:0007669"/>
    <property type="project" value="TreeGrafter"/>
</dbReference>
<dbReference type="PANTHER" id="PTHR14097:SF7">
    <property type="entry name" value="OXIDOREDUCTASE HTATIP2"/>
    <property type="match status" value="1"/>
</dbReference>
<dbReference type="Pfam" id="PF13460">
    <property type="entry name" value="NAD_binding_10"/>
    <property type="match status" value="1"/>
</dbReference>
<evidence type="ECO:0000313" key="3">
    <source>
        <dbReference type="Proteomes" id="UP001255856"/>
    </source>
</evidence>
<feature type="domain" description="NAD(P)-binding" evidence="1">
    <location>
        <begin position="13"/>
        <end position="204"/>
    </location>
</feature>
<comment type="caution">
    <text evidence="2">The sequence shown here is derived from an EMBL/GenBank/DDBJ whole genome shotgun (WGS) entry which is preliminary data.</text>
</comment>
<dbReference type="EMBL" id="JASFZW010000001">
    <property type="protein sequence ID" value="KAK2080769.1"/>
    <property type="molecule type" value="Genomic_DNA"/>
</dbReference>
<dbReference type="GO" id="GO:0005737">
    <property type="term" value="C:cytoplasm"/>
    <property type="evidence" value="ECO:0007669"/>
    <property type="project" value="TreeGrafter"/>
</dbReference>